<dbReference type="InterPro" id="IPR011009">
    <property type="entry name" value="Kinase-like_dom_sf"/>
</dbReference>
<organism evidence="2 3">
    <name type="scientific">Schizophyllum amplum</name>
    <dbReference type="NCBI Taxonomy" id="97359"/>
    <lineage>
        <taxon>Eukaryota</taxon>
        <taxon>Fungi</taxon>
        <taxon>Dikarya</taxon>
        <taxon>Basidiomycota</taxon>
        <taxon>Agaricomycotina</taxon>
        <taxon>Agaricomycetes</taxon>
        <taxon>Agaricomycetidae</taxon>
        <taxon>Agaricales</taxon>
        <taxon>Schizophyllaceae</taxon>
        <taxon>Schizophyllum</taxon>
    </lineage>
</organism>
<dbReference type="GO" id="GO:0005524">
    <property type="term" value="F:ATP binding"/>
    <property type="evidence" value="ECO:0007669"/>
    <property type="project" value="InterPro"/>
</dbReference>
<dbReference type="EMBL" id="VDMD01000021">
    <property type="protein sequence ID" value="TRM60614.1"/>
    <property type="molecule type" value="Genomic_DNA"/>
</dbReference>
<sequence>MALGQDGQDQLDIWRDLATAPRALLSDNHTLPLMREFNIGHIRLGVFPRVSESLSWVYLEGSQNSVGDVLDMILQALEGLAYIHSLGIAHRDAFKTNFLVQFWPESLITGVVPAVRFPEDCPPSDRVCTGLPLAGSITDGYRRNLIPEMLSGEPYDPFKLDVWQLATSLVDFDSTLGPVEAVLDDMASMDPTYRLTANEALSRLRAYIESVPPKSLLFPPVVHKNLPLQ</sequence>
<gene>
    <name evidence="2" type="ORF">BD626DRAFT_549594</name>
</gene>
<feature type="domain" description="Protein kinase" evidence="1">
    <location>
        <begin position="1"/>
        <end position="229"/>
    </location>
</feature>
<dbReference type="AlphaFoldDB" id="A0A550C741"/>
<accession>A0A550C741</accession>
<dbReference type="Gene3D" id="1.10.510.10">
    <property type="entry name" value="Transferase(Phosphotransferase) domain 1"/>
    <property type="match status" value="1"/>
</dbReference>
<evidence type="ECO:0000313" key="3">
    <source>
        <dbReference type="Proteomes" id="UP000320762"/>
    </source>
</evidence>
<reference evidence="2 3" key="1">
    <citation type="journal article" date="2019" name="New Phytol.">
        <title>Comparative genomics reveals unique wood-decay strategies and fruiting body development in the Schizophyllaceae.</title>
        <authorList>
            <person name="Almasi E."/>
            <person name="Sahu N."/>
            <person name="Krizsan K."/>
            <person name="Balint B."/>
            <person name="Kovacs G.M."/>
            <person name="Kiss B."/>
            <person name="Cseklye J."/>
            <person name="Drula E."/>
            <person name="Henrissat B."/>
            <person name="Nagy I."/>
            <person name="Chovatia M."/>
            <person name="Adam C."/>
            <person name="LaButti K."/>
            <person name="Lipzen A."/>
            <person name="Riley R."/>
            <person name="Grigoriev I.V."/>
            <person name="Nagy L.G."/>
        </authorList>
    </citation>
    <scope>NUCLEOTIDE SEQUENCE [LARGE SCALE GENOMIC DNA]</scope>
    <source>
        <strain evidence="2 3">NL-1724</strain>
    </source>
</reference>
<dbReference type="PROSITE" id="PS50011">
    <property type="entry name" value="PROTEIN_KINASE_DOM"/>
    <property type="match status" value="1"/>
</dbReference>
<name>A0A550C741_9AGAR</name>
<comment type="caution">
    <text evidence="2">The sequence shown here is derived from an EMBL/GenBank/DDBJ whole genome shotgun (WGS) entry which is preliminary data.</text>
</comment>
<dbReference type="OrthoDB" id="2985259at2759"/>
<protein>
    <recommendedName>
        <fullName evidence="1">Protein kinase domain-containing protein</fullName>
    </recommendedName>
</protein>
<evidence type="ECO:0000313" key="2">
    <source>
        <dbReference type="EMBL" id="TRM60614.1"/>
    </source>
</evidence>
<dbReference type="Proteomes" id="UP000320762">
    <property type="component" value="Unassembled WGS sequence"/>
</dbReference>
<dbReference type="InterPro" id="IPR000719">
    <property type="entry name" value="Prot_kinase_dom"/>
</dbReference>
<proteinExistence type="predicted"/>
<dbReference type="SUPFAM" id="SSF56112">
    <property type="entry name" value="Protein kinase-like (PK-like)"/>
    <property type="match status" value="1"/>
</dbReference>
<keyword evidence="3" id="KW-1185">Reference proteome</keyword>
<evidence type="ECO:0000259" key="1">
    <source>
        <dbReference type="PROSITE" id="PS50011"/>
    </source>
</evidence>
<dbReference type="GO" id="GO:0004672">
    <property type="term" value="F:protein kinase activity"/>
    <property type="evidence" value="ECO:0007669"/>
    <property type="project" value="InterPro"/>
</dbReference>
<dbReference type="STRING" id="97359.A0A550C741"/>